<feature type="compositionally biased region" description="Basic residues" evidence="1">
    <location>
        <begin position="72"/>
        <end position="83"/>
    </location>
</feature>
<protein>
    <submittedName>
        <fullName evidence="2">Uncharacterized protein</fullName>
    </submittedName>
</protein>
<gene>
    <name evidence="2" type="ORF">EVAR_69821_1</name>
</gene>
<accession>A0A4C1Z2N4</accession>
<dbReference type="AlphaFoldDB" id="A0A4C1Z2N4"/>
<organism evidence="2 3">
    <name type="scientific">Eumeta variegata</name>
    <name type="common">Bagworm moth</name>
    <name type="synonym">Eumeta japonica</name>
    <dbReference type="NCBI Taxonomy" id="151549"/>
    <lineage>
        <taxon>Eukaryota</taxon>
        <taxon>Metazoa</taxon>
        <taxon>Ecdysozoa</taxon>
        <taxon>Arthropoda</taxon>
        <taxon>Hexapoda</taxon>
        <taxon>Insecta</taxon>
        <taxon>Pterygota</taxon>
        <taxon>Neoptera</taxon>
        <taxon>Endopterygota</taxon>
        <taxon>Lepidoptera</taxon>
        <taxon>Glossata</taxon>
        <taxon>Ditrysia</taxon>
        <taxon>Tineoidea</taxon>
        <taxon>Psychidae</taxon>
        <taxon>Oiketicinae</taxon>
        <taxon>Eumeta</taxon>
    </lineage>
</organism>
<dbReference type="OrthoDB" id="5421607at2759"/>
<sequence>MCVMERWLPRYERTAYRKRRGIRRDVIKGSQGMSTTATDQYDMSKQQPSAVTAKSPRVETKPAGEAAWQRKQQQKKKGKGRKW</sequence>
<dbReference type="Proteomes" id="UP000299102">
    <property type="component" value="Unassembled WGS sequence"/>
</dbReference>
<name>A0A4C1Z2N4_EUMVA</name>
<evidence type="ECO:0000256" key="1">
    <source>
        <dbReference type="SAM" id="MobiDB-lite"/>
    </source>
</evidence>
<comment type="caution">
    <text evidence="2">The sequence shown here is derived from an EMBL/GenBank/DDBJ whole genome shotgun (WGS) entry which is preliminary data.</text>
</comment>
<evidence type="ECO:0000313" key="3">
    <source>
        <dbReference type="Proteomes" id="UP000299102"/>
    </source>
</evidence>
<feature type="compositionally biased region" description="Polar residues" evidence="1">
    <location>
        <begin position="31"/>
        <end position="52"/>
    </location>
</feature>
<dbReference type="STRING" id="151549.A0A4C1Z2N4"/>
<dbReference type="EMBL" id="BGZK01001572">
    <property type="protein sequence ID" value="GBP82598.1"/>
    <property type="molecule type" value="Genomic_DNA"/>
</dbReference>
<evidence type="ECO:0000313" key="2">
    <source>
        <dbReference type="EMBL" id="GBP82598.1"/>
    </source>
</evidence>
<feature type="region of interest" description="Disordered" evidence="1">
    <location>
        <begin position="27"/>
        <end position="83"/>
    </location>
</feature>
<proteinExistence type="predicted"/>
<reference evidence="2 3" key="1">
    <citation type="journal article" date="2019" name="Commun. Biol.">
        <title>The bagworm genome reveals a unique fibroin gene that provides high tensile strength.</title>
        <authorList>
            <person name="Kono N."/>
            <person name="Nakamura H."/>
            <person name="Ohtoshi R."/>
            <person name="Tomita M."/>
            <person name="Numata K."/>
            <person name="Arakawa K."/>
        </authorList>
    </citation>
    <scope>NUCLEOTIDE SEQUENCE [LARGE SCALE GENOMIC DNA]</scope>
</reference>
<keyword evidence="3" id="KW-1185">Reference proteome</keyword>